<feature type="transmembrane region" description="Helical" evidence="1">
    <location>
        <begin position="87"/>
        <end position="106"/>
    </location>
</feature>
<proteinExistence type="predicted"/>
<feature type="transmembrane region" description="Helical" evidence="1">
    <location>
        <begin position="51"/>
        <end position="75"/>
    </location>
</feature>
<keyword evidence="1" id="KW-0472">Membrane</keyword>
<organism evidence="3 4">
    <name type="scientific">Haloprofundus marisrubri</name>
    <dbReference type="NCBI Taxonomy" id="1514971"/>
    <lineage>
        <taxon>Archaea</taxon>
        <taxon>Methanobacteriati</taxon>
        <taxon>Methanobacteriota</taxon>
        <taxon>Stenosarchaea group</taxon>
        <taxon>Halobacteria</taxon>
        <taxon>Halobacteriales</taxon>
        <taxon>Haloferacaceae</taxon>
        <taxon>Haloprofundus</taxon>
    </lineage>
</organism>
<evidence type="ECO:0000313" key="4">
    <source>
        <dbReference type="Proteomes" id="UP000054387"/>
    </source>
</evidence>
<reference evidence="3 4" key="1">
    <citation type="submission" date="2015-12" db="EMBL/GenBank/DDBJ databases">
        <title>Haloprofundus marisrubri gen. nov., sp. nov., an extremely halophilic archaeon isolated from the Discovery deep brine-seawater interface in the Red Sea.</title>
        <authorList>
            <person name="Zhang G."/>
            <person name="Stingl U."/>
            <person name="Rashid M."/>
        </authorList>
    </citation>
    <scope>NUCLEOTIDE SEQUENCE [LARGE SCALE GENOMIC DNA]</scope>
    <source>
        <strain evidence="3 4">SB9</strain>
    </source>
</reference>
<evidence type="ECO:0000256" key="1">
    <source>
        <dbReference type="SAM" id="Phobius"/>
    </source>
</evidence>
<dbReference type="Pfam" id="PF05425">
    <property type="entry name" value="CopD"/>
    <property type="match status" value="1"/>
</dbReference>
<keyword evidence="1" id="KW-0812">Transmembrane</keyword>
<evidence type="ECO:0000259" key="2">
    <source>
        <dbReference type="Pfam" id="PF05425"/>
    </source>
</evidence>
<sequence>MSVIDTAMRVVHVLFAGAWAGGTLLFVGAVLPAARNGLLDASALRAVTKRFGYLTTAAVVLLLLTGGHLAGTLYTFGSLQSTGRGHLVLSMVVLWFLLAGVAQFATKRLTDALATTDAKSAVDSTWTLFVLAAVLATGLLVVAGLL</sequence>
<accession>A0A0W1R3B4</accession>
<gene>
    <name evidence="3" type="ORF">AUR64_02930</name>
</gene>
<dbReference type="AlphaFoldDB" id="A0A0W1R3B4"/>
<keyword evidence="1" id="KW-1133">Transmembrane helix</keyword>
<dbReference type="InterPro" id="IPR008457">
    <property type="entry name" value="Cu-R_CopD_dom"/>
</dbReference>
<feature type="transmembrane region" description="Helical" evidence="1">
    <location>
        <begin position="12"/>
        <end position="31"/>
    </location>
</feature>
<dbReference type="Proteomes" id="UP000054387">
    <property type="component" value="Unassembled WGS sequence"/>
</dbReference>
<name>A0A0W1R3B4_9EURY</name>
<evidence type="ECO:0000313" key="3">
    <source>
        <dbReference type="EMBL" id="KTG07628.1"/>
    </source>
</evidence>
<dbReference type="OrthoDB" id="340884at2157"/>
<comment type="caution">
    <text evidence="3">The sequence shown here is derived from an EMBL/GenBank/DDBJ whole genome shotgun (WGS) entry which is preliminary data.</text>
</comment>
<feature type="domain" description="Copper resistance protein D" evidence="2">
    <location>
        <begin position="46"/>
        <end position="146"/>
    </location>
</feature>
<dbReference type="EMBL" id="LOPU01000041">
    <property type="protein sequence ID" value="KTG07628.1"/>
    <property type="molecule type" value="Genomic_DNA"/>
</dbReference>
<protein>
    <recommendedName>
        <fullName evidence="2">Copper resistance protein D domain-containing protein</fullName>
    </recommendedName>
</protein>
<feature type="transmembrane region" description="Helical" evidence="1">
    <location>
        <begin position="126"/>
        <end position="145"/>
    </location>
</feature>
<dbReference type="RefSeq" id="WP_058583639.1">
    <property type="nucleotide sequence ID" value="NZ_LOPU01000041.1"/>
</dbReference>
<dbReference type="GO" id="GO:0016020">
    <property type="term" value="C:membrane"/>
    <property type="evidence" value="ECO:0007669"/>
    <property type="project" value="InterPro"/>
</dbReference>
<keyword evidence="4" id="KW-1185">Reference proteome</keyword>